<keyword evidence="14" id="KW-1185">Reference proteome</keyword>
<keyword evidence="12" id="KW-1133">Transmembrane helix</keyword>
<evidence type="ECO:0000313" key="14">
    <source>
        <dbReference type="Proteomes" id="UP000799437"/>
    </source>
</evidence>
<dbReference type="SUPFAM" id="SSF51735">
    <property type="entry name" value="NAD(P)-binding Rossmann-fold domains"/>
    <property type="match status" value="1"/>
</dbReference>
<evidence type="ECO:0000256" key="6">
    <source>
        <dbReference type="ARBA" id="ARBA00022919"/>
    </source>
</evidence>
<evidence type="ECO:0000256" key="5">
    <source>
        <dbReference type="ARBA" id="ARBA00022857"/>
    </source>
</evidence>
<dbReference type="GO" id="GO:0047560">
    <property type="term" value="F:3-dehydrosphinganine reductase activity"/>
    <property type="evidence" value="ECO:0007669"/>
    <property type="project" value="UniProtKB-EC"/>
</dbReference>
<dbReference type="EMBL" id="ML996566">
    <property type="protein sequence ID" value="KAF2761925.1"/>
    <property type="molecule type" value="Genomic_DNA"/>
</dbReference>
<dbReference type="GO" id="GO:0006666">
    <property type="term" value="P:3-keto-sphinganine metabolic process"/>
    <property type="evidence" value="ECO:0007669"/>
    <property type="project" value="InterPro"/>
</dbReference>
<evidence type="ECO:0000256" key="9">
    <source>
        <dbReference type="ARBA" id="ARBA00026112"/>
    </source>
</evidence>
<dbReference type="Proteomes" id="UP000799437">
    <property type="component" value="Unassembled WGS sequence"/>
</dbReference>
<comment type="function">
    <text evidence="10">Catalyzes the reduction of 3'-oxosphinganine (3-ketodihydrosphingosine/KDS) to sphinganine (dihydrosphingosine/DHS), the second step of de novo sphingolipid biosynthesis.</text>
</comment>
<comment type="pathway">
    <text evidence="3">Sphingolipid metabolism.</text>
</comment>
<keyword evidence="7" id="KW-0560">Oxidoreductase</keyword>
<dbReference type="InterPro" id="IPR002347">
    <property type="entry name" value="SDR_fam"/>
</dbReference>
<keyword evidence="4" id="KW-0256">Endoplasmic reticulum</keyword>
<keyword evidence="5" id="KW-0521">NADP</keyword>
<dbReference type="PANTHER" id="PTHR43550:SF3">
    <property type="entry name" value="3-KETODIHYDROSPHINGOSINE REDUCTASE"/>
    <property type="match status" value="1"/>
</dbReference>
<dbReference type="AlphaFoldDB" id="A0A6A6WIH3"/>
<evidence type="ECO:0000256" key="2">
    <source>
        <dbReference type="ARBA" id="ARBA00004760"/>
    </source>
</evidence>
<dbReference type="GO" id="GO:0005789">
    <property type="term" value="C:endoplasmic reticulum membrane"/>
    <property type="evidence" value="ECO:0007669"/>
    <property type="project" value="TreeGrafter"/>
</dbReference>
<dbReference type="Gene3D" id="3.40.50.720">
    <property type="entry name" value="NAD(P)-binding Rossmann-like Domain"/>
    <property type="match status" value="1"/>
</dbReference>
<name>A0A6A6WIH3_9PEZI</name>
<evidence type="ECO:0000256" key="4">
    <source>
        <dbReference type="ARBA" id="ARBA00022824"/>
    </source>
</evidence>
<reference evidence="13" key="1">
    <citation type="journal article" date="2020" name="Stud. Mycol.">
        <title>101 Dothideomycetes genomes: a test case for predicting lifestyles and emergence of pathogens.</title>
        <authorList>
            <person name="Haridas S."/>
            <person name="Albert R."/>
            <person name="Binder M."/>
            <person name="Bloem J."/>
            <person name="Labutti K."/>
            <person name="Salamov A."/>
            <person name="Andreopoulos B."/>
            <person name="Baker S."/>
            <person name="Barry K."/>
            <person name="Bills G."/>
            <person name="Bluhm B."/>
            <person name="Cannon C."/>
            <person name="Castanera R."/>
            <person name="Culley D."/>
            <person name="Daum C."/>
            <person name="Ezra D."/>
            <person name="Gonzalez J."/>
            <person name="Henrissat B."/>
            <person name="Kuo A."/>
            <person name="Liang C."/>
            <person name="Lipzen A."/>
            <person name="Lutzoni F."/>
            <person name="Magnuson J."/>
            <person name="Mondo S."/>
            <person name="Nolan M."/>
            <person name="Ohm R."/>
            <person name="Pangilinan J."/>
            <person name="Park H.-J."/>
            <person name="Ramirez L."/>
            <person name="Alfaro M."/>
            <person name="Sun H."/>
            <person name="Tritt A."/>
            <person name="Yoshinaga Y."/>
            <person name="Zwiers L.-H."/>
            <person name="Turgeon B."/>
            <person name="Goodwin S."/>
            <person name="Spatafora J."/>
            <person name="Crous P."/>
            <person name="Grigoriev I."/>
        </authorList>
    </citation>
    <scope>NUCLEOTIDE SEQUENCE</scope>
    <source>
        <strain evidence="13">CBS 121739</strain>
    </source>
</reference>
<comment type="pathway">
    <text evidence="2">Lipid metabolism; sphingolipid metabolism.</text>
</comment>
<evidence type="ECO:0000256" key="8">
    <source>
        <dbReference type="ARBA" id="ARBA00023098"/>
    </source>
</evidence>
<keyword evidence="12" id="KW-0472">Membrane</keyword>
<gene>
    <name evidence="13" type="ORF">EJ05DRAFT_535235</name>
</gene>
<keyword evidence="6" id="KW-0746">Sphingolipid metabolism</keyword>
<dbReference type="InterPro" id="IPR045022">
    <property type="entry name" value="KDSR-like"/>
</dbReference>
<evidence type="ECO:0000256" key="10">
    <source>
        <dbReference type="ARBA" id="ARBA00044737"/>
    </source>
</evidence>
<dbReference type="InterPro" id="IPR036291">
    <property type="entry name" value="NAD(P)-bd_dom_sf"/>
</dbReference>
<comment type="catalytic activity">
    <reaction evidence="11">
        <text>sphinganine + NADP(+) = 3-oxosphinganine + NADPH + H(+)</text>
        <dbReference type="Rhea" id="RHEA:22640"/>
        <dbReference type="ChEBI" id="CHEBI:15378"/>
        <dbReference type="ChEBI" id="CHEBI:57783"/>
        <dbReference type="ChEBI" id="CHEBI:57817"/>
        <dbReference type="ChEBI" id="CHEBI:58299"/>
        <dbReference type="ChEBI" id="CHEBI:58349"/>
        <dbReference type="EC" id="1.1.1.102"/>
    </reaction>
    <physiologicalReaction direction="right-to-left" evidence="11">
        <dbReference type="Rhea" id="RHEA:22642"/>
    </physiologicalReaction>
</comment>
<dbReference type="OrthoDB" id="10267115at2759"/>
<evidence type="ECO:0000313" key="13">
    <source>
        <dbReference type="EMBL" id="KAF2761925.1"/>
    </source>
</evidence>
<protein>
    <recommendedName>
        <fullName evidence="9">3-dehydrosphinganine reductase</fullName>
        <ecNumber evidence="9">1.1.1.102</ecNumber>
    </recommendedName>
</protein>
<dbReference type="PRINTS" id="PR00081">
    <property type="entry name" value="GDHRDH"/>
</dbReference>
<evidence type="ECO:0000256" key="11">
    <source>
        <dbReference type="ARBA" id="ARBA00048930"/>
    </source>
</evidence>
<dbReference type="RefSeq" id="XP_033604376.1">
    <property type="nucleotide sequence ID" value="XM_033749235.1"/>
</dbReference>
<organism evidence="13 14">
    <name type="scientific">Pseudovirgaria hyperparasitica</name>
    <dbReference type="NCBI Taxonomy" id="470096"/>
    <lineage>
        <taxon>Eukaryota</taxon>
        <taxon>Fungi</taxon>
        <taxon>Dikarya</taxon>
        <taxon>Ascomycota</taxon>
        <taxon>Pezizomycotina</taxon>
        <taxon>Dothideomycetes</taxon>
        <taxon>Dothideomycetes incertae sedis</taxon>
        <taxon>Acrospermales</taxon>
        <taxon>Acrospermaceae</taxon>
        <taxon>Pseudovirgaria</taxon>
    </lineage>
</organism>
<proteinExistence type="predicted"/>
<keyword evidence="12" id="KW-0812">Transmembrane</keyword>
<comment type="subcellular location">
    <subcellularLocation>
        <location evidence="1">Endoplasmic reticulum</location>
    </subcellularLocation>
</comment>
<dbReference type="CDD" id="cd08939">
    <property type="entry name" value="KDSR-like_SDR_c"/>
    <property type="match status" value="1"/>
</dbReference>
<accession>A0A6A6WIH3</accession>
<dbReference type="EC" id="1.1.1.102" evidence="9"/>
<dbReference type="GO" id="GO:0030148">
    <property type="term" value="P:sphingolipid biosynthetic process"/>
    <property type="evidence" value="ECO:0007669"/>
    <property type="project" value="InterPro"/>
</dbReference>
<dbReference type="Pfam" id="PF00106">
    <property type="entry name" value="adh_short"/>
    <property type="match status" value="1"/>
</dbReference>
<feature type="transmembrane region" description="Helical" evidence="12">
    <location>
        <begin position="6"/>
        <end position="29"/>
    </location>
</feature>
<evidence type="ECO:0000256" key="12">
    <source>
        <dbReference type="SAM" id="Phobius"/>
    </source>
</evidence>
<sequence>MALGLSWTSVLLLILIILLSIAIMGLFSFKNHLPVEGRTVLITGASQGMGKSAACQISSRGANVIIVARDTKKLAAALTEIKAAAKNPTTQRFLSISADVTLASENTRILAESTAWNNGFPPDIVWQIAGASKPTLLLDSSLDTMHAQMDLNYWAAVYLARETMTAWLAASSCPQSSQSSSSSSSSAAEPLPRHIILTTSIAAMLGVAGYAPYCPAKAAMRSFADAMRSELNLYNGARRQADAHRDPAYPPPPTEMHIHLVVPGTIDSPGLQLENESKHDITNMIEEVDPVQHPDAVARGAIRGLEGGQYIVIPHWFNRFMAGSSWQGSPRSSMLVDTVLGLVTGVAWLFVGPDLERQVWNYGKRWGLKGRPKGHKGWT</sequence>
<dbReference type="GeneID" id="54490289"/>
<evidence type="ECO:0000256" key="7">
    <source>
        <dbReference type="ARBA" id="ARBA00023002"/>
    </source>
</evidence>
<evidence type="ECO:0000256" key="1">
    <source>
        <dbReference type="ARBA" id="ARBA00004240"/>
    </source>
</evidence>
<dbReference type="PANTHER" id="PTHR43550">
    <property type="entry name" value="3-KETODIHYDROSPHINGOSINE REDUCTASE"/>
    <property type="match status" value="1"/>
</dbReference>
<keyword evidence="8" id="KW-0443">Lipid metabolism</keyword>
<evidence type="ECO:0000256" key="3">
    <source>
        <dbReference type="ARBA" id="ARBA00004991"/>
    </source>
</evidence>